<dbReference type="AlphaFoldDB" id="A0A4Y9ZXB7"/>
<dbReference type="Proteomes" id="UP000298061">
    <property type="component" value="Unassembled WGS sequence"/>
</dbReference>
<dbReference type="Gene3D" id="3.30.70.100">
    <property type="match status" value="1"/>
</dbReference>
<dbReference type="InterPro" id="IPR011008">
    <property type="entry name" value="Dimeric_a/b-barrel"/>
</dbReference>
<dbReference type="STRING" id="135208.A0A4Y9ZXB7"/>
<evidence type="ECO:0000313" key="1">
    <source>
        <dbReference type="EMBL" id="TFY79452.1"/>
    </source>
</evidence>
<comment type="caution">
    <text evidence="1">The sequence shown here is derived from an EMBL/GenBank/DDBJ whole genome shotgun (WGS) entry which is preliminary data.</text>
</comment>
<gene>
    <name evidence="1" type="ORF">EWM64_g4562</name>
</gene>
<dbReference type="OrthoDB" id="2851338at2759"/>
<keyword evidence="2" id="KW-1185">Reference proteome</keyword>
<accession>A0A4Y9ZXB7</accession>
<protein>
    <recommendedName>
        <fullName evidence="3">EthD domain-containing protein</fullName>
    </recommendedName>
</protein>
<dbReference type="EMBL" id="SFCI01000498">
    <property type="protein sequence ID" value="TFY79452.1"/>
    <property type="molecule type" value="Genomic_DNA"/>
</dbReference>
<name>A0A4Y9ZXB7_9AGAM</name>
<proteinExistence type="predicted"/>
<organism evidence="1 2">
    <name type="scientific">Hericium alpestre</name>
    <dbReference type="NCBI Taxonomy" id="135208"/>
    <lineage>
        <taxon>Eukaryota</taxon>
        <taxon>Fungi</taxon>
        <taxon>Dikarya</taxon>
        <taxon>Basidiomycota</taxon>
        <taxon>Agaricomycotina</taxon>
        <taxon>Agaricomycetes</taxon>
        <taxon>Russulales</taxon>
        <taxon>Hericiaceae</taxon>
        <taxon>Hericium</taxon>
    </lineage>
</organism>
<dbReference type="SUPFAM" id="SSF54909">
    <property type="entry name" value="Dimeric alpha+beta barrel"/>
    <property type="match status" value="2"/>
</dbReference>
<evidence type="ECO:0008006" key="3">
    <source>
        <dbReference type="Google" id="ProtNLM"/>
    </source>
</evidence>
<evidence type="ECO:0000313" key="2">
    <source>
        <dbReference type="Proteomes" id="UP000298061"/>
    </source>
</evidence>
<reference evidence="1 2" key="1">
    <citation type="submission" date="2019-02" db="EMBL/GenBank/DDBJ databases">
        <title>Genome sequencing of the rare red list fungi Hericium alpestre (H. flagellum).</title>
        <authorList>
            <person name="Buettner E."/>
            <person name="Kellner H."/>
        </authorList>
    </citation>
    <scope>NUCLEOTIDE SEQUENCE [LARGE SCALE GENOMIC DNA]</scope>
    <source>
        <strain evidence="1 2">DSM 108284</strain>
    </source>
</reference>
<sequence length="236" mass="27423">MADPKAFLYVVSEPGPSVPEAEFHDWYDNEHVPLRVNTPAFSSWARWEQIDGLKPTWGATYDLESYEATLVPPYSQLAETRSDREKDILSMLQTLDRRTYEAYTGNPIYPPSALYDPSKTAPEIVIVSIDVKPEGEEDFNRWYDEEHIPLLAKAKGWIRSRRFVLKDSGSLGTEASKKPAHKYLAVHEWVSVEGLPESEEYKAALHTPWRTKVIENWVTGYERRAFKLYKRWERKN</sequence>